<comment type="caution">
    <text evidence="2">The sequence shown here is derived from an EMBL/GenBank/DDBJ whole genome shotgun (WGS) entry which is preliminary data.</text>
</comment>
<proteinExistence type="predicted"/>
<organism evidence="2 3">
    <name type="scientific">Spodoptera exigua</name>
    <name type="common">Beet armyworm</name>
    <name type="synonym">Noctua fulgens</name>
    <dbReference type="NCBI Taxonomy" id="7107"/>
    <lineage>
        <taxon>Eukaryota</taxon>
        <taxon>Metazoa</taxon>
        <taxon>Ecdysozoa</taxon>
        <taxon>Arthropoda</taxon>
        <taxon>Hexapoda</taxon>
        <taxon>Insecta</taxon>
        <taxon>Pterygota</taxon>
        <taxon>Neoptera</taxon>
        <taxon>Endopterygota</taxon>
        <taxon>Lepidoptera</taxon>
        <taxon>Glossata</taxon>
        <taxon>Ditrysia</taxon>
        <taxon>Noctuoidea</taxon>
        <taxon>Noctuidae</taxon>
        <taxon>Amphipyrinae</taxon>
        <taxon>Spodoptera</taxon>
    </lineage>
</organism>
<accession>A0A835L229</accession>
<feature type="region of interest" description="Disordered" evidence="1">
    <location>
        <begin position="1"/>
        <end position="32"/>
    </location>
</feature>
<evidence type="ECO:0000313" key="3">
    <source>
        <dbReference type="Proteomes" id="UP000648187"/>
    </source>
</evidence>
<feature type="compositionally biased region" description="Polar residues" evidence="1">
    <location>
        <begin position="21"/>
        <end position="32"/>
    </location>
</feature>
<gene>
    <name evidence="2" type="ORF">HW555_010969</name>
</gene>
<name>A0A835L229_SPOEX</name>
<reference evidence="2" key="1">
    <citation type="submission" date="2020-08" db="EMBL/GenBank/DDBJ databases">
        <title>Spodoptera exigua strain:BAW_Kor-Di-RS1 Genome sequencing and assembly.</title>
        <authorList>
            <person name="Kim J."/>
            <person name="Nam H.Y."/>
            <person name="Kwon M."/>
            <person name="Choi J.H."/>
            <person name="Cho S.R."/>
            <person name="Kim G.-H."/>
        </authorList>
    </citation>
    <scope>NUCLEOTIDE SEQUENCE</scope>
    <source>
        <strain evidence="2">BAW_Kor-Di-RS1</strain>
        <tissue evidence="2">Whole-body</tissue>
    </source>
</reference>
<dbReference type="AlphaFoldDB" id="A0A835L229"/>
<feature type="non-terminal residue" evidence="2">
    <location>
        <position position="1"/>
    </location>
</feature>
<sequence>DRHVTFFHESQHRSADRVRSGQRTGRTSPNFSYSPRPTSVLVLFRGPCCVNTDPCYLILSSRMSYERRDHTRCVNYALVMYRNRTHNRVVICRVVSGTPQVNNNAPKLDRAIDPTTRRGRAVYSRHNSERWRCVRRRRVCRERSLSVACGGSARLCAVCDRRGSAHAIY</sequence>
<evidence type="ECO:0000313" key="2">
    <source>
        <dbReference type="EMBL" id="KAF9409741.1"/>
    </source>
</evidence>
<feature type="compositionally biased region" description="Basic and acidic residues" evidence="1">
    <location>
        <begin position="1"/>
        <end position="19"/>
    </location>
</feature>
<evidence type="ECO:0000256" key="1">
    <source>
        <dbReference type="SAM" id="MobiDB-lite"/>
    </source>
</evidence>
<dbReference type="EMBL" id="JACKWZ010000301">
    <property type="protein sequence ID" value="KAF9409741.1"/>
    <property type="molecule type" value="Genomic_DNA"/>
</dbReference>
<dbReference type="Proteomes" id="UP000648187">
    <property type="component" value="Unassembled WGS sequence"/>
</dbReference>
<keyword evidence="3" id="KW-1185">Reference proteome</keyword>
<protein>
    <submittedName>
        <fullName evidence="2">Uncharacterized protein</fullName>
    </submittedName>
</protein>